<reference evidence="2" key="1">
    <citation type="submission" date="2022-12" db="EMBL/GenBank/DDBJ databases">
        <title>Draft genome assemblies for two species of Escallonia (Escalloniales).</title>
        <authorList>
            <person name="Chanderbali A."/>
            <person name="Dervinis C."/>
            <person name="Anghel I."/>
            <person name="Soltis D."/>
            <person name="Soltis P."/>
            <person name="Zapata F."/>
        </authorList>
    </citation>
    <scope>NUCLEOTIDE SEQUENCE</scope>
    <source>
        <strain evidence="2">UCBG92.1500</strain>
        <tissue evidence="2">Leaf</tissue>
    </source>
</reference>
<feature type="compositionally biased region" description="Low complexity" evidence="1">
    <location>
        <begin position="50"/>
        <end position="70"/>
    </location>
</feature>
<proteinExistence type="predicted"/>
<evidence type="ECO:0000256" key="1">
    <source>
        <dbReference type="SAM" id="MobiDB-lite"/>
    </source>
</evidence>
<evidence type="ECO:0000313" key="2">
    <source>
        <dbReference type="EMBL" id="KAK2990281.1"/>
    </source>
</evidence>
<keyword evidence="3" id="KW-1185">Reference proteome</keyword>
<dbReference type="PANTHER" id="PTHR33193">
    <property type="entry name" value="DOMAIN PROTEIN, PUTATIVE (DUF3511)-RELATED"/>
    <property type="match status" value="1"/>
</dbReference>
<feature type="region of interest" description="Disordered" evidence="1">
    <location>
        <begin position="27"/>
        <end position="78"/>
    </location>
</feature>
<dbReference type="Proteomes" id="UP001187471">
    <property type="component" value="Unassembled WGS sequence"/>
</dbReference>
<evidence type="ECO:0000313" key="3">
    <source>
        <dbReference type="Proteomes" id="UP001187471"/>
    </source>
</evidence>
<feature type="compositionally biased region" description="Polar residues" evidence="1">
    <location>
        <begin position="27"/>
        <end position="36"/>
    </location>
</feature>
<gene>
    <name evidence="2" type="ORF">RJ640_014733</name>
</gene>
<dbReference type="AlphaFoldDB" id="A0AA88S1J7"/>
<organism evidence="2 3">
    <name type="scientific">Escallonia rubra</name>
    <dbReference type="NCBI Taxonomy" id="112253"/>
    <lineage>
        <taxon>Eukaryota</taxon>
        <taxon>Viridiplantae</taxon>
        <taxon>Streptophyta</taxon>
        <taxon>Embryophyta</taxon>
        <taxon>Tracheophyta</taxon>
        <taxon>Spermatophyta</taxon>
        <taxon>Magnoliopsida</taxon>
        <taxon>eudicotyledons</taxon>
        <taxon>Gunneridae</taxon>
        <taxon>Pentapetalae</taxon>
        <taxon>asterids</taxon>
        <taxon>campanulids</taxon>
        <taxon>Escalloniales</taxon>
        <taxon>Escalloniaceae</taxon>
        <taxon>Escallonia</taxon>
    </lineage>
</organism>
<dbReference type="EMBL" id="JAVXUO010000661">
    <property type="protein sequence ID" value="KAK2990281.1"/>
    <property type="molecule type" value="Genomic_DNA"/>
</dbReference>
<dbReference type="Pfam" id="PF12023">
    <property type="entry name" value="DUF3511"/>
    <property type="match status" value="1"/>
</dbReference>
<protein>
    <submittedName>
        <fullName evidence="2">Uncharacterized protein</fullName>
    </submittedName>
</protein>
<accession>A0AA88S1J7</accession>
<dbReference type="PANTHER" id="PTHR33193:SF13">
    <property type="entry name" value="EXPRESSED PROTEIN"/>
    <property type="match status" value="1"/>
</dbReference>
<name>A0AA88S1J7_9ASTE</name>
<sequence length="117" mass="13334">MRKAEDHRPAYWSYTSDHRFEPIRAIKTSSTSNPNQADCIPVDPPRSAGRLTTSTPSSTTPRPSSTLSSWRLRDAESKRRKRVAEYKAYAVEGKMKASLRSSFHWVKSKYSSIVHGY</sequence>
<comment type="caution">
    <text evidence="2">The sequence shown here is derived from an EMBL/GenBank/DDBJ whole genome shotgun (WGS) entry which is preliminary data.</text>
</comment>
<dbReference type="InterPro" id="IPR021899">
    <property type="entry name" value="DUF3511"/>
</dbReference>